<dbReference type="EMBL" id="BAAALD010000018">
    <property type="protein sequence ID" value="GAA1081209.1"/>
    <property type="molecule type" value="Genomic_DNA"/>
</dbReference>
<feature type="compositionally biased region" description="Low complexity" evidence="1">
    <location>
        <begin position="42"/>
        <end position="54"/>
    </location>
</feature>
<reference evidence="2 3" key="1">
    <citation type="journal article" date="2019" name="Int. J. Syst. Evol. Microbiol.">
        <title>The Global Catalogue of Microorganisms (GCM) 10K type strain sequencing project: providing services to taxonomists for standard genome sequencing and annotation.</title>
        <authorList>
            <consortium name="The Broad Institute Genomics Platform"/>
            <consortium name="The Broad Institute Genome Sequencing Center for Infectious Disease"/>
            <person name="Wu L."/>
            <person name="Ma J."/>
        </authorList>
    </citation>
    <scope>NUCLEOTIDE SEQUENCE [LARGE SCALE GENOMIC DNA]</scope>
    <source>
        <strain evidence="2 3">JCM 13002</strain>
    </source>
</reference>
<comment type="caution">
    <text evidence="2">The sequence shown here is derived from an EMBL/GenBank/DDBJ whole genome shotgun (WGS) entry which is preliminary data.</text>
</comment>
<evidence type="ECO:0000313" key="3">
    <source>
        <dbReference type="Proteomes" id="UP001499987"/>
    </source>
</evidence>
<keyword evidence="3" id="KW-1185">Reference proteome</keyword>
<feature type="region of interest" description="Disordered" evidence="1">
    <location>
        <begin position="1"/>
        <end position="91"/>
    </location>
</feature>
<dbReference type="RefSeq" id="WP_344623640.1">
    <property type="nucleotide sequence ID" value="NZ_BAAALD010000018.1"/>
</dbReference>
<organism evidence="2 3">
    <name type="scientific">Kitasatospora arboriphila</name>
    <dbReference type="NCBI Taxonomy" id="258052"/>
    <lineage>
        <taxon>Bacteria</taxon>
        <taxon>Bacillati</taxon>
        <taxon>Actinomycetota</taxon>
        <taxon>Actinomycetes</taxon>
        <taxon>Kitasatosporales</taxon>
        <taxon>Streptomycetaceae</taxon>
        <taxon>Kitasatospora</taxon>
    </lineage>
</organism>
<protein>
    <submittedName>
        <fullName evidence="2">Uncharacterized protein</fullName>
    </submittedName>
</protein>
<dbReference type="Proteomes" id="UP001499987">
    <property type="component" value="Unassembled WGS sequence"/>
</dbReference>
<evidence type="ECO:0000313" key="2">
    <source>
        <dbReference type="EMBL" id="GAA1081209.1"/>
    </source>
</evidence>
<sequence length="91" mass="9361">MSGTITCINRTPAGTAAEHGEARPIMQGDGRPVARYAPNGNRSARYATRASSTAGCDTEAVGRAADPLRGTIADPGSTESPHVVRPVPGHH</sequence>
<evidence type="ECO:0000256" key="1">
    <source>
        <dbReference type="SAM" id="MobiDB-lite"/>
    </source>
</evidence>
<proteinExistence type="predicted"/>
<accession>A0ABN1TFT1</accession>
<gene>
    <name evidence="2" type="ORF">GCM10009663_25050</name>
</gene>
<name>A0ABN1TFT1_9ACTN</name>